<dbReference type="SMART" id="SM00248">
    <property type="entry name" value="ANK"/>
    <property type="match status" value="4"/>
</dbReference>
<dbReference type="PANTHER" id="PTHR46224:SF61">
    <property type="entry name" value="ANKYRIN-LIKE PROTEIN"/>
    <property type="match status" value="1"/>
</dbReference>
<accession>A0A0H2XE70</accession>
<dbReference type="InterPro" id="IPR036770">
    <property type="entry name" value="Ankyrin_rpt-contain_sf"/>
</dbReference>
<dbReference type="InterPro" id="IPR002110">
    <property type="entry name" value="Ankyrin_rpt"/>
</dbReference>
<dbReference type="Proteomes" id="UP000000420">
    <property type="component" value="Chromosome"/>
</dbReference>
<dbReference type="HOGENOM" id="CLU_855126_0_0_6"/>
<dbReference type="SUPFAM" id="SSF48403">
    <property type="entry name" value="Ankyrin repeat"/>
    <property type="match status" value="1"/>
</dbReference>
<dbReference type="Gene3D" id="1.25.40.20">
    <property type="entry name" value="Ankyrin repeat-containing domain"/>
    <property type="match status" value="1"/>
</dbReference>
<dbReference type="AlphaFoldDB" id="A0A0H2XE70"/>
<dbReference type="Pfam" id="PF12796">
    <property type="entry name" value="Ank_2"/>
    <property type="match status" value="1"/>
</dbReference>
<evidence type="ECO:0000313" key="2">
    <source>
        <dbReference type="Proteomes" id="UP000000420"/>
    </source>
</evidence>
<name>A0A0H2XE70_XANC8</name>
<gene>
    <name evidence="1" type="ordered locus">XC_4139</name>
</gene>
<dbReference type="InterPro" id="IPR051616">
    <property type="entry name" value="Cul2-RING_E3_ligase_SR"/>
</dbReference>
<proteinExistence type="predicted"/>
<dbReference type="PANTHER" id="PTHR46224">
    <property type="entry name" value="ANKYRIN REPEAT FAMILY PROTEIN"/>
    <property type="match status" value="1"/>
</dbReference>
<sequence length="325" mass="36218">MLRPSVSLAFASSLPQQSVASRAVQRSPLPRRASGHGATEARGMPSHCFIRFCCIVLLAITGCSPAAQSRYAPERNFSDPKALALALAAEQGDAEEVRRLMKVEGVNPDTIFSKDGYPLLFWPIFTHSPAGLKAMLDNGADPNVALPYQTLDRGVRNNPNAMVWAAEQDDPIYLKMLLDHGGNPNTRNANNESLLFHAFIKQNKWDNIKLLVERGADINAVAGMGNSITAAYAIRGGFDFVYWLLQHGADPTIEFAYGNPVHLKDSGIIEAIFWHPGNPKDPQWQRQCQQWLLKRGYERPPLPENYRSMRKAFHFPSEEKEIPLL</sequence>
<protein>
    <submittedName>
        <fullName evidence="1">Ankyrin-like protein</fullName>
    </submittedName>
</protein>
<organism evidence="1 2">
    <name type="scientific">Xanthomonas campestris pv. campestris (strain 8004)</name>
    <dbReference type="NCBI Taxonomy" id="314565"/>
    <lineage>
        <taxon>Bacteria</taxon>
        <taxon>Pseudomonadati</taxon>
        <taxon>Pseudomonadota</taxon>
        <taxon>Gammaproteobacteria</taxon>
        <taxon>Lysobacterales</taxon>
        <taxon>Lysobacteraceae</taxon>
        <taxon>Xanthomonas</taxon>
    </lineage>
</organism>
<dbReference type="EMBL" id="CP000050">
    <property type="protein sequence ID" value="AAY51178.1"/>
    <property type="molecule type" value="Genomic_DNA"/>
</dbReference>
<dbReference type="KEGG" id="xcb:XC_4139"/>
<reference evidence="1 2" key="1">
    <citation type="journal article" date="2005" name="Genome Res.">
        <title>Comparative and functional genomic analyses of the pathogenicity of phytopathogen Xanthomonas campestris pv. campestris.</title>
        <authorList>
            <person name="Qian W."/>
            <person name="Jia Y."/>
            <person name="Ren S.X."/>
            <person name="He Y.Q."/>
            <person name="Feng J.X."/>
            <person name="Lu L.F."/>
            <person name="Sun Q."/>
            <person name="Ying G."/>
            <person name="Tang D.J."/>
            <person name="Tang H."/>
            <person name="Wu W."/>
            <person name="Hao P."/>
            <person name="Wang L."/>
            <person name="Jiang B.L."/>
            <person name="Zeng S."/>
            <person name="Gu W.Y."/>
            <person name="Lu G."/>
            <person name="Rong L."/>
            <person name="Tian Y."/>
            <person name="Yao Z."/>
            <person name="Fu G."/>
            <person name="Chen B."/>
            <person name="Fang R."/>
            <person name="Qiang B."/>
            <person name="Chen Z."/>
            <person name="Zhao G.P."/>
            <person name="Tang J.L."/>
            <person name="He C."/>
        </authorList>
    </citation>
    <scope>NUCLEOTIDE SEQUENCE [LARGE SCALE GENOMIC DNA]</scope>
    <source>
        <strain evidence="1 2">8004</strain>
    </source>
</reference>
<evidence type="ECO:0000313" key="1">
    <source>
        <dbReference type="EMBL" id="AAY51178.1"/>
    </source>
</evidence>